<dbReference type="EMBL" id="JARQZJ010000001">
    <property type="protein sequence ID" value="KAK9869319.1"/>
    <property type="molecule type" value="Genomic_DNA"/>
</dbReference>
<reference evidence="2 3" key="1">
    <citation type="submission" date="2023-03" db="EMBL/GenBank/DDBJ databases">
        <title>Genome insight into feeding habits of ladybird beetles.</title>
        <authorList>
            <person name="Li H.-S."/>
            <person name="Huang Y.-H."/>
            <person name="Pang H."/>
        </authorList>
    </citation>
    <scope>NUCLEOTIDE SEQUENCE [LARGE SCALE GENOMIC DNA]</scope>
    <source>
        <strain evidence="2">SYSU_2023b</strain>
        <tissue evidence="2">Whole body</tissue>
    </source>
</reference>
<proteinExistence type="predicted"/>
<evidence type="ECO:0000313" key="3">
    <source>
        <dbReference type="Proteomes" id="UP001431783"/>
    </source>
</evidence>
<evidence type="ECO:0000313" key="2">
    <source>
        <dbReference type="EMBL" id="KAK9869319.1"/>
    </source>
</evidence>
<sequence length="177" mass="20082">MEVMPVKRRRKNRSPSENNEQAQENVPTGDLANRKSHSYKCNLKVNGVLTQVCRGVFLKVFQISDNRIKRTNKCSVLHKSLLDLRGKSRSGNALPGNVCVGIHQHIEKFDVKETHYGGKLKKYLDARIDVAKMHDQYAELMLKDTPGKLIASEYIGGIATTHIAKNCQQRRLIRWGS</sequence>
<comment type="caution">
    <text evidence="2">The sequence shown here is derived from an EMBL/GenBank/DDBJ whole genome shotgun (WGS) entry which is preliminary data.</text>
</comment>
<protein>
    <submittedName>
        <fullName evidence="2">Uncharacterized protein</fullName>
    </submittedName>
</protein>
<keyword evidence="3" id="KW-1185">Reference proteome</keyword>
<feature type="compositionally biased region" description="Basic residues" evidence="1">
    <location>
        <begin position="1"/>
        <end position="13"/>
    </location>
</feature>
<feature type="region of interest" description="Disordered" evidence="1">
    <location>
        <begin position="1"/>
        <end position="33"/>
    </location>
</feature>
<organism evidence="2 3">
    <name type="scientific">Henosepilachna vigintioctopunctata</name>
    <dbReference type="NCBI Taxonomy" id="420089"/>
    <lineage>
        <taxon>Eukaryota</taxon>
        <taxon>Metazoa</taxon>
        <taxon>Ecdysozoa</taxon>
        <taxon>Arthropoda</taxon>
        <taxon>Hexapoda</taxon>
        <taxon>Insecta</taxon>
        <taxon>Pterygota</taxon>
        <taxon>Neoptera</taxon>
        <taxon>Endopterygota</taxon>
        <taxon>Coleoptera</taxon>
        <taxon>Polyphaga</taxon>
        <taxon>Cucujiformia</taxon>
        <taxon>Coccinelloidea</taxon>
        <taxon>Coccinellidae</taxon>
        <taxon>Epilachninae</taxon>
        <taxon>Epilachnini</taxon>
        <taxon>Henosepilachna</taxon>
    </lineage>
</organism>
<gene>
    <name evidence="2" type="ORF">WA026_003072</name>
</gene>
<dbReference type="AlphaFoldDB" id="A0AAW1TM51"/>
<evidence type="ECO:0000256" key="1">
    <source>
        <dbReference type="SAM" id="MobiDB-lite"/>
    </source>
</evidence>
<feature type="compositionally biased region" description="Polar residues" evidence="1">
    <location>
        <begin position="15"/>
        <end position="26"/>
    </location>
</feature>
<name>A0AAW1TM51_9CUCU</name>
<dbReference type="Proteomes" id="UP001431783">
    <property type="component" value="Unassembled WGS sequence"/>
</dbReference>
<accession>A0AAW1TM51</accession>